<evidence type="ECO:0000313" key="1">
    <source>
        <dbReference type="EMBL" id="SFR78800.1"/>
    </source>
</evidence>
<dbReference type="InterPro" id="IPR011004">
    <property type="entry name" value="Trimer_LpxA-like_sf"/>
</dbReference>
<dbReference type="InterPro" id="IPR047324">
    <property type="entry name" value="LbH_gamma_CA-like"/>
</dbReference>
<dbReference type="RefSeq" id="WP_092014964.1">
    <property type="nucleotide sequence ID" value="NZ_FOYW01000002.1"/>
</dbReference>
<dbReference type="Pfam" id="PF00132">
    <property type="entry name" value="Hexapep"/>
    <property type="match status" value="1"/>
</dbReference>
<dbReference type="Proteomes" id="UP000198644">
    <property type="component" value="Unassembled WGS sequence"/>
</dbReference>
<dbReference type="STRING" id="650891.SAMN05216203_3057"/>
<dbReference type="PANTHER" id="PTHR13061:SF29">
    <property type="entry name" value="GAMMA CARBONIC ANHYDRASE-LIKE 1, MITOCHONDRIAL-RELATED"/>
    <property type="match status" value="1"/>
</dbReference>
<accession>A0A1I6JJI8</accession>
<dbReference type="EMBL" id="FOYW01000002">
    <property type="protein sequence ID" value="SFR78800.1"/>
    <property type="molecule type" value="Genomic_DNA"/>
</dbReference>
<keyword evidence="2" id="KW-1185">Reference proteome</keyword>
<reference evidence="2" key="1">
    <citation type="submission" date="2016-10" db="EMBL/GenBank/DDBJ databases">
        <authorList>
            <person name="Varghese N."/>
            <person name="Submissions S."/>
        </authorList>
    </citation>
    <scope>NUCLEOTIDE SEQUENCE [LARGE SCALE GENOMIC DNA]</scope>
    <source>
        <strain evidence="2">CGMCC 1.9167</strain>
    </source>
</reference>
<dbReference type="InterPro" id="IPR050484">
    <property type="entry name" value="Transf_Hexapept/Carb_Anhydrase"/>
</dbReference>
<dbReference type="SUPFAM" id="SSF51161">
    <property type="entry name" value="Trimeric LpxA-like enzymes"/>
    <property type="match status" value="1"/>
</dbReference>
<name>A0A1I6JJI8_9GAMM</name>
<protein>
    <submittedName>
        <fullName evidence="1">Carbonic anhydrase or acetyltransferase, isoleucine patch superfamily</fullName>
    </submittedName>
</protein>
<evidence type="ECO:0000313" key="2">
    <source>
        <dbReference type="Proteomes" id="UP000198644"/>
    </source>
</evidence>
<gene>
    <name evidence="1" type="ORF">SAMN05216203_3057</name>
</gene>
<dbReference type="CDD" id="cd04645">
    <property type="entry name" value="LbH_gamma_CA_like"/>
    <property type="match status" value="1"/>
</dbReference>
<sequence length="180" mass="19313">MLYELRDLKPVLIGEGQFVADNATVIGSVALHDKSSVWFNVVIRGDNDLITIGPETNVQDGSVLHTDSGIPLTLGRGVTVGHKAMLHGCEVGDYTLIGINAVVLNGARIGKHCLIGANTLIPEGMEVPDGSLVVGAPGRIKRELGDEQKKMLELSAAHYVENAARYRTELKPHTPTQVEE</sequence>
<organism evidence="1 2">
    <name type="scientific">Marinobacter daqiaonensis</name>
    <dbReference type="NCBI Taxonomy" id="650891"/>
    <lineage>
        <taxon>Bacteria</taxon>
        <taxon>Pseudomonadati</taxon>
        <taxon>Pseudomonadota</taxon>
        <taxon>Gammaproteobacteria</taxon>
        <taxon>Pseudomonadales</taxon>
        <taxon>Marinobacteraceae</taxon>
        <taxon>Marinobacter</taxon>
    </lineage>
</organism>
<dbReference type="AlphaFoldDB" id="A0A1I6JJI8"/>
<dbReference type="InterPro" id="IPR001451">
    <property type="entry name" value="Hexapep"/>
</dbReference>
<keyword evidence="1" id="KW-0808">Transferase</keyword>
<dbReference type="Gene3D" id="2.160.10.10">
    <property type="entry name" value="Hexapeptide repeat proteins"/>
    <property type="match status" value="1"/>
</dbReference>
<proteinExistence type="predicted"/>
<dbReference type="GO" id="GO:0016740">
    <property type="term" value="F:transferase activity"/>
    <property type="evidence" value="ECO:0007669"/>
    <property type="project" value="UniProtKB-KW"/>
</dbReference>
<dbReference type="OrthoDB" id="9803036at2"/>
<dbReference type="PANTHER" id="PTHR13061">
    <property type="entry name" value="DYNACTIN SUBUNIT P25"/>
    <property type="match status" value="1"/>
</dbReference>